<dbReference type="KEGG" id="prt:AUC31_05170"/>
<dbReference type="Proteomes" id="UP000067683">
    <property type="component" value="Chromosome"/>
</dbReference>
<reference evidence="1" key="1">
    <citation type="submission" date="2016-01" db="EMBL/GenBank/DDBJ databases">
        <title>Complete genome of Planococcus rifietoensis type strain M8.</title>
        <authorList>
            <person name="See-Too W.S."/>
        </authorList>
    </citation>
    <scope>NUCLEOTIDE SEQUENCE [LARGE SCALE GENOMIC DNA]</scope>
    <source>
        <strain evidence="1">M8</strain>
    </source>
</reference>
<keyword evidence="2" id="KW-1185">Reference proteome</keyword>
<protein>
    <recommendedName>
        <fullName evidence="3">Flavodoxin-like domain-containing protein</fullName>
    </recommendedName>
</protein>
<gene>
    <name evidence="1" type="ORF">AUC31_05170</name>
</gene>
<dbReference type="SUPFAM" id="SSF52218">
    <property type="entry name" value="Flavoproteins"/>
    <property type="match status" value="1"/>
</dbReference>
<proteinExistence type="predicted"/>
<dbReference type="OrthoDB" id="2049760at2"/>
<dbReference type="AlphaFoldDB" id="A0A0U2N466"/>
<sequence length="183" mass="21295">MKPLIVYYSHSENNQKLAIELQSRIGCELREIKEQKKRKDISILMDFLIKRDSRLAPLDFDLREYSPVILLAPIWAGKIAAPMRTFIKKSKDGLIDYSFITICSGGPGQREKIGAELLALTSHEPSALAELWINNLLPEEQRNKIKYTNKFRLKREHFSQFDQEIRFFIEMAMHADQDPKTLT</sequence>
<dbReference type="InterPro" id="IPR029039">
    <property type="entry name" value="Flavoprotein-like_sf"/>
</dbReference>
<dbReference type="Gene3D" id="3.40.50.360">
    <property type="match status" value="1"/>
</dbReference>
<evidence type="ECO:0000313" key="1">
    <source>
        <dbReference type="EMBL" id="ALS74649.1"/>
    </source>
</evidence>
<accession>A0A0U2N466</accession>
<name>A0A0U2N466_9BACL</name>
<evidence type="ECO:0000313" key="2">
    <source>
        <dbReference type="Proteomes" id="UP000067683"/>
    </source>
</evidence>
<dbReference type="EMBL" id="CP013659">
    <property type="protein sequence ID" value="ALS74649.1"/>
    <property type="molecule type" value="Genomic_DNA"/>
</dbReference>
<dbReference type="STRING" id="200991.AUC31_05170"/>
<organism evidence="1 2">
    <name type="scientific">Planococcus rifietoensis</name>
    <dbReference type="NCBI Taxonomy" id="200991"/>
    <lineage>
        <taxon>Bacteria</taxon>
        <taxon>Bacillati</taxon>
        <taxon>Bacillota</taxon>
        <taxon>Bacilli</taxon>
        <taxon>Bacillales</taxon>
        <taxon>Caryophanaceae</taxon>
        <taxon>Planococcus</taxon>
    </lineage>
</organism>
<evidence type="ECO:0008006" key="3">
    <source>
        <dbReference type="Google" id="ProtNLM"/>
    </source>
</evidence>
<dbReference type="RefSeq" id="WP_058381356.1">
    <property type="nucleotide sequence ID" value="NZ_CP013659.2"/>
</dbReference>